<dbReference type="InterPro" id="IPR003961">
    <property type="entry name" value="FN3_dom"/>
</dbReference>
<evidence type="ECO:0000256" key="3">
    <source>
        <dbReference type="SAM" id="SignalP"/>
    </source>
</evidence>
<dbReference type="InterPro" id="IPR036116">
    <property type="entry name" value="FN3_sf"/>
</dbReference>
<dbReference type="InterPro" id="IPR010126">
    <property type="entry name" value="Esterase_phb"/>
</dbReference>
<dbReference type="SUPFAM" id="SSF53474">
    <property type="entry name" value="alpha/beta-Hydrolases"/>
    <property type="match status" value="2"/>
</dbReference>
<dbReference type="SUPFAM" id="SSF49265">
    <property type="entry name" value="Fibronectin type III"/>
    <property type="match status" value="1"/>
</dbReference>
<dbReference type="SMART" id="SM00060">
    <property type="entry name" value="FN3"/>
    <property type="match status" value="1"/>
</dbReference>
<protein>
    <submittedName>
        <fullName evidence="5">PHB depolymerase family esterase</fullName>
    </submittedName>
</protein>
<feature type="chain" id="PRO_5045376860" evidence="3">
    <location>
        <begin position="29"/>
        <end position="584"/>
    </location>
</feature>
<dbReference type="Pfam" id="PF00041">
    <property type="entry name" value="fn3"/>
    <property type="match status" value="1"/>
</dbReference>
<dbReference type="PANTHER" id="PTHR43037:SF1">
    <property type="entry name" value="BLL1128 PROTEIN"/>
    <property type="match status" value="1"/>
</dbReference>
<keyword evidence="2" id="KW-0378">Hydrolase</keyword>
<evidence type="ECO:0000313" key="5">
    <source>
        <dbReference type="EMBL" id="MFC3460373.1"/>
    </source>
</evidence>
<evidence type="ECO:0000256" key="1">
    <source>
        <dbReference type="ARBA" id="ARBA00022729"/>
    </source>
</evidence>
<reference evidence="6" key="1">
    <citation type="journal article" date="2019" name="Int. J. Syst. Evol. Microbiol.">
        <title>The Global Catalogue of Microorganisms (GCM) 10K type strain sequencing project: providing services to taxonomists for standard genome sequencing and annotation.</title>
        <authorList>
            <consortium name="The Broad Institute Genomics Platform"/>
            <consortium name="The Broad Institute Genome Sequencing Center for Infectious Disease"/>
            <person name="Wu L."/>
            <person name="Ma J."/>
        </authorList>
    </citation>
    <scope>NUCLEOTIDE SEQUENCE [LARGE SCALE GENOMIC DNA]</scope>
    <source>
        <strain evidence="6">CCM 7480</strain>
    </source>
</reference>
<dbReference type="Pfam" id="PF10503">
    <property type="entry name" value="Esterase_PHB"/>
    <property type="match status" value="1"/>
</dbReference>
<dbReference type="InterPro" id="IPR029058">
    <property type="entry name" value="AB_hydrolase_fold"/>
</dbReference>
<dbReference type="NCBIfam" id="TIGR01840">
    <property type="entry name" value="esterase_phb"/>
    <property type="match status" value="1"/>
</dbReference>
<keyword evidence="6" id="KW-1185">Reference proteome</keyword>
<dbReference type="RefSeq" id="WP_379736964.1">
    <property type="nucleotide sequence ID" value="NZ_JBHRVV010000001.1"/>
</dbReference>
<dbReference type="Gene3D" id="3.40.50.1820">
    <property type="entry name" value="alpha/beta hydrolase"/>
    <property type="match status" value="1"/>
</dbReference>
<proteinExistence type="predicted"/>
<sequence>MAFAFHTTVRHAALAAAFASCLALPAQAQVQAGPGTWSANQTWASDTVNGGALTGYYYWPASAPALAGKRALVLVLHGCSQTAAGDVIDSSSDKGYNWKAVADQYGAVILAPNATGNVYGVHCWDWARTTHSRSTGHAGILLDLINRFVSNPQYAIDPKQVYVTGLSSGGAQTMVMGCLAPDIFAGIGINAGPALGVSTAQIGVVPSGFTATTAGNNCKNLAGTNAPQFATQVAGVIWGTNDYTVAQGYGPLDAAAMRIAYGGSFTKGTTVTVPTGGSNIPYLDANGKLRTSEITVTGMGHAWPAGTGGQNSNYVDATKVNYPSFVMDFWFKNNLRVARAAAPVMNSCSATVSGSTVTVNGGASGGTIASYQVTLNGPTPVNDAAAGSGASFSKAYGSRADGYYSGTVSATDSTTGLTSNACAIPQFLVGTAPALQPPAGLAVTNSTASSITLGWNAANGATGYNVYRNGSKVNGTVLTATGYTDSGLAASTSYGYQVSAVGNGGVESARSATVTGSTGSGFVCTATTASNYSHVQAGRAHASGGYALANGSNQNMGLNNTFYTSTLAQTSAGYYIIGSCPPAN</sequence>
<dbReference type="EMBL" id="JBHRVV010000001">
    <property type="protein sequence ID" value="MFC3460373.1"/>
    <property type="molecule type" value="Genomic_DNA"/>
</dbReference>
<feature type="domain" description="Fibronectin type-III" evidence="4">
    <location>
        <begin position="437"/>
        <end position="521"/>
    </location>
</feature>
<keyword evidence="1 3" id="KW-0732">Signal</keyword>
<feature type="signal peptide" evidence="3">
    <location>
        <begin position="1"/>
        <end position="28"/>
    </location>
</feature>
<dbReference type="PROSITE" id="PS50853">
    <property type="entry name" value="FN3"/>
    <property type="match status" value="1"/>
</dbReference>
<comment type="caution">
    <text evidence="5">The sequence shown here is derived from an EMBL/GenBank/DDBJ whole genome shotgun (WGS) entry which is preliminary data.</text>
</comment>
<dbReference type="Gene3D" id="2.60.40.10">
    <property type="entry name" value="Immunoglobulins"/>
    <property type="match status" value="1"/>
</dbReference>
<dbReference type="CDD" id="cd00063">
    <property type="entry name" value="FN3"/>
    <property type="match status" value="1"/>
</dbReference>
<organism evidence="5 6">
    <name type="scientific">Massilia haematophila</name>
    <dbReference type="NCBI Taxonomy" id="457923"/>
    <lineage>
        <taxon>Bacteria</taxon>
        <taxon>Pseudomonadati</taxon>
        <taxon>Pseudomonadota</taxon>
        <taxon>Betaproteobacteria</taxon>
        <taxon>Burkholderiales</taxon>
        <taxon>Oxalobacteraceae</taxon>
        <taxon>Telluria group</taxon>
        <taxon>Massilia</taxon>
    </lineage>
</organism>
<accession>A0ABV7PME6</accession>
<dbReference type="InterPro" id="IPR013783">
    <property type="entry name" value="Ig-like_fold"/>
</dbReference>
<gene>
    <name evidence="5" type="ORF">ACFOPH_19240</name>
</gene>
<name>A0ABV7PME6_9BURK</name>
<dbReference type="PANTHER" id="PTHR43037">
    <property type="entry name" value="UNNAMED PRODUCT-RELATED"/>
    <property type="match status" value="1"/>
</dbReference>
<dbReference type="Proteomes" id="UP001595665">
    <property type="component" value="Unassembled WGS sequence"/>
</dbReference>
<dbReference type="InterPro" id="IPR050955">
    <property type="entry name" value="Plant_Biomass_Hydrol_Est"/>
</dbReference>
<evidence type="ECO:0000313" key="6">
    <source>
        <dbReference type="Proteomes" id="UP001595665"/>
    </source>
</evidence>
<evidence type="ECO:0000259" key="4">
    <source>
        <dbReference type="PROSITE" id="PS50853"/>
    </source>
</evidence>
<evidence type="ECO:0000256" key="2">
    <source>
        <dbReference type="ARBA" id="ARBA00022801"/>
    </source>
</evidence>